<feature type="compositionally biased region" description="Basic and acidic residues" evidence="1">
    <location>
        <begin position="191"/>
        <end position="203"/>
    </location>
</feature>
<gene>
    <name evidence="2" type="ORF">M501DRAFT_981511</name>
</gene>
<feature type="non-terminal residue" evidence="2">
    <location>
        <position position="220"/>
    </location>
</feature>
<feature type="region of interest" description="Disordered" evidence="1">
    <location>
        <begin position="185"/>
        <end position="220"/>
    </location>
</feature>
<comment type="caution">
    <text evidence="2">The sequence shown here is derived from an EMBL/GenBank/DDBJ whole genome shotgun (WGS) entry which is preliminary data.</text>
</comment>
<dbReference type="EMBL" id="MU006107">
    <property type="protein sequence ID" value="KAF2835626.1"/>
    <property type="molecule type" value="Genomic_DNA"/>
</dbReference>
<feature type="compositionally biased region" description="Pro residues" evidence="1">
    <location>
        <begin position="22"/>
        <end position="36"/>
    </location>
</feature>
<name>A0A9P4S4U5_9PEZI</name>
<reference evidence="2" key="1">
    <citation type="journal article" date="2020" name="Stud. Mycol.">
        <title>101 Dothideomycetes genomes: a test case for predicting lifestyles and emergence of pathogens.</title>
        <authorList>
            <person name="Haridas S."/>
            <person name="Albert R."/>
            <person name="Binder M."/>
            <person name="Bloem J."/>
            <person name="Labutti K."/>
            <person name="Salamov A."/>
            <person name="Andreopoulos B."/>
            <person name="Baker S."/>
            <person name="Barry K."/>
            <person name="Bills G."/>
            <person name="Bluhm B."/>
            <person name="Cannon C."/>
            <person name="Castanera R."/>
            <person name="Culley D."/>
            <person name="Daum C."/>
            <person name="Ezra D."/>
            <person name="Gonzalez J."/>
            <person name="Henrissat B."/>
            <person name="Kuo A."/>
            <person name="Liang C."/>
            <person name="Lipzen A."/>
            <person name="Lutzoni F."/>
            <person name="Magnuson J."/>
            <person name="Mondo S."/>
            <person name="Nolan M."/>
            <person name="Ohm R."/>
            <person name="Pangilinan J."/>
            <person name="Park H.-J."/>
            <person name="Ramirez L."/>
            <person name="Alfaro M."/>
            <person name="Sun H."/>
            <person name="Tritt A."/>
            <person name="Yoshinaga Y."/>
            <person name="Zwiers L.-H."/>
            <person name="Turgeon B."/>
            <person name="Goodwin S."/>
            <person name="Spatafora J."/>
            <person name="Crous P."/>
            <person name="Grigoriev I."/>
        </authorList>
    </citation>
    <scope>NUCLEOTIDE SEQUENCE</scope>
    <source>
        <strain evidence="2">CBS 101060</strain>
    </source>
</reference>
<organism evidence="2 3">
    <name type="scientific">Patellaria atrata CBS 101060</name>
    <dbReference type="NCBI Taxonomy" id="1346257"/>
    <lineage>
        <taxon>Eukaryota</taxon>
        <taxon>Fungi</taxon>
        <taxon>Dikarya</taxon>
        <taxon>Ascomycota</taxon>
        <taxon>Pezizomycotina</taxon>
        <taxon>Dothideomycetes</taxon>
        <taxon>Dothideomycetes incertae sedis</taxon>
        <taxon>Patellariales</taxon>
        <taxon>Patellariaceae</taxon>
        <taxon>Patellaria</taxon>
    </lineage>
</organism>
<accession>A0A9P4S4U5</accession>
<dbReference type="Proteomes" id="UP000799429">
    <property type="component" value="Unassembled WGS sequence"/>
</dbReference>
<sequence>MVSLTIPVTPFKPSHLSIPPSPFSPRYPLTPSPSPPARKTKSIFSRKESTFSPLSASGNPPPAIPLRWLWQCHQCHSSYSLGVTRRCLDDGHYFCAGQTTVKSWRKSKRRRTKKHKACASEFDYAGWKAWGDWRREELEYQSSVSMVRKGASRAEVFDTRFAKGKDCWGRCDYPSECRWGSQYGVQTSTKSDAKREHKKEESRPQTTFVGILGENKVEEK</sequence>
<proteinExistence type="predicted"/>
<keyword evidence="3" id="KW-1185">Reference proteome</keyword>
<feature type="region of interest" description="Disordered" evidence="1">
    <location>
        <begin position="22"/>
        <end position="42"/>
    </location>
</feature>
<dbReference type="OrthoDB" id="5396104at2759"/>
<evidence type="ECO:0000256" key="1">
    <source>
        <dbReference type="SAM" id="MobiDB-lite"/>
    </source>
</evidence>
<protein>
    <submittedName>
        <fullName evidence="2">Uncharacterized protein</fullName>
    </submittedName>
</protein>
<evidence type="ECO:0000313" key="2">
    <source>
        <dbReference type="EMBL" id="KAF2835626.1"/>
    </source>
</evidence>
<evidence type="ECO:0000313" key="3">
    <source>
        <dbReference type="Proteomes" id="UP000799429"/>
    </source>
</evidence>
<dbReference type="AlphaFoldDB" id="A0A9P4S4U5"/>